<dbReference type="Proteomes" id="UP000248557">
    <property type="component" value="Unassembled WGS sequence"/>
</dbReference>
<comment type="caution">
    <text evidence="2">The sequence shown here is derived from an EMBL/GenBank/DDBJ whole genome shotgun (WGS) entry which is preliminary data.</text>
</comment>
<evidence type="ECO:0000313" key="2">
    <source>
        <dbReference type="EMBL" id="RAP03108.1"/>
    </source>
</evidence>
<evidence type="ECO:0000313" key="3">
    <source>
        <dbReference type="Proteomes" id="UP000248557"/>
    </source>
</evidence>
<accession>A0A328Q9E2</accession>
<keyword evidence="1" id="KW-1133">Transmembrane helix</keyword>
<feature type="transmembrane region" description="Helical" evidence="1">
    <location>
        <begin position="20"/>
        <end position="38"/>
    </location>
</feature>
<dbReference type="RefSeq" id="WP_112149509.1">
    <property type="nucleotide sequence ID" value="NZ_NGJK01000043.1"/>
</dbReference>
<sequence length="231" mass="27355">MQQNFNNINNININNLTKILYIISFMFQWSILSFILNLVTLWRFSLILFTIFILDALSMIIIKNKTIKGPSFITSKIWSLIDILTNNKYNTNPYNTVNRVKNTYYSIKTKISGFFDNIINFKNEHFKYQTERKRNRFSKEVGKKVVVEQISPGKKLQKKSFKYKDRAMSYVNVLKENGYKDFTKYNINVDTGSAYLIVNKNRDIVDIENNSIQMSHDSKDYDMIVDNWPKK</sequence>
<dbReference type="EMBL" id="NGJK01000043">
    <property type="protein sequence ID" value="RAP03108.1"/>
    <property type="molecule type" value="Genomic_DNA"/>
</dbReference>
<proteinExistence type="predicted"/>
<keyword evidence="1" id="KW-0812">Transmembrane</keyword>
<keyword evidence="1" id="KW-0472">Membrane</keyword>
<feature type="transmembrane region" description="Helical" evidence="1">
    <location>
        <begin position="44"/>
        <end position="62"/>
    </location>
</feature>
<dbReference type="AlphaFoldDB" id="A0A328Q9E2"/>
<name>A0A328Q9E2_9EURY</name>
<reference evidence="2 3" key="1">
    <citation type="submission" date="2017-05" db="EMBL/GenBank/DDBJ databases">
        <title>Host range expansion of the Methanosphaera genus to humans and monogastric animals involves recent and extensive reduction in genome content.</title>
        <authorList>
            <person name="Hoedt E.C."/>
            <person name="Volmer J.G."/>
            <person name="Parks D.H."/>
            <person name="Rosewarne C.P."/>
            <person name="Denman S.E."/>
            <person name="Mcsweeney C.S."/>
            <person name="O Cuiv P."/>
            <person name="Hugenholtz P."/>
            <person name="Tyson G.W."/>
            <person name="Morrison M."/>
        </authorList>
    </citation>
    <scope>NUCLEOTIDE SEQUENCE [LARGE SCALE GENOMIC DNA]</scope>
    <source>
        <strain evidence="2 3">PA5</strain>
    </source>
</reference>
<protein>
    <submittedName>
        <fullName evidence="2">Uncharacterized protein</fullName>
    </submittedName>
</protein>
<evidence type="ECO:0000256" key="1">
    <source>
        <dbReference type="SAM" id="Phobius"/>
    </source>
</evidence>
<gene>
    <name evidence="2" type="ORF">CA615_03880</name>
</gene>
<organism evidence="2 3">
    <name type="scientific">Methanosphaera stadtmanae</name>
    <dbReference type="NCBI Taxonomy" id="2317"/>
    <lineage>
        <taxon>Archaea</taxon>
        <taxon>Methanobacteriati</taxon>
        <taxon>Methanobacteriota</taxon>
        <taxon>Methanomada group</taxon>
        <taxon>Methanobacteria</taxon>
        <taxon>Methanobacteriales</taxon>
        <taxon>Methanobacteriaceae</taxon>
        <taxon>Methanosphaera</taxon>
    </lineage>
</organism>